<dbReference type="EMBL" id="FQUQ01000002">
    <property type="protein sequence ID" value="SHF39218.1"/>
    <property type="molecule type" value="Genomic_DNA"/>
</dbReference>
<proteinExistence type="predicted"/>
<accession>A0A1M5B9U0</accession>
<dbReference type="Gene3D" id="1.25.40.390">
    <property type="match status" value="1"/>
</dbReference>
<keyword evidence="2" id="KW-1185">Reference proteome</keyword>
<dbReference type="AlphaFoldDB" id="A0A1M5B9U0"/>
<dbReference type="SUPFAM" id="SSF48452">
    <property type="entry name" value="TPR-like"/>
    <property type="match status" value="1"/>
</dbReference>
<gene>
    <name evidence="1" type="ORF">SAMN04488522_1021093</name>
</gene>
<organism evidence="1 2">
    <name type="scientific">Pedobacter caeni</name>
    <dbReference type="NCBI Taxonomy" id="288992"/>
    <lineage>
        <taxon>Bacteria</taxon>
        <taxon>Pseudomonadati</taxon>
        <taxon>Bacteroidota</taxon>
        <taxon>Sphingobacteriia</taxon>
        <taxon>Sphingobacteriales</taxon>
        <taxon>Sphingobacteriaceae</taxon>
        <taxon>Pedobacter</taxon>
    </lineage>
</organism>
<dbReference type="InterPro" id="IPR024302">
    <property type="entry name" value="SusD-like"/>
</dbReference>
<evidence type="ECO:0000313" key="1">
    <source>
        <dbReference type="EMBL" id="SHF39218.1"/>
    </source>
</evidence>
<sequence>MNSNKFSTIKTGISLRCFPVFILLFLSACTKNFLEHNTDPGKATNEQLKYDNLGLGGFITQMQTEIFPVLNNKENADVNNYQLIYSLMGDIYSGHQGTSNAFNNNGVNNSTYAMVPDWYGAAFANAYTNVMSPWFDIKGRSELSSPSTYALAQIIKVMGMHRITDTYGPLPYLKFSKGSISTPYDAQEVIYNSFFEDLNVAIATLKDFVQKNPGAKPLAKFDLIYGGDFVQWLKFANSLKLRLAMRIANVNPAKAQLAAEEAISAGVMLGNDDNALLKVNGVSTVNPLFTITYAYNDTRMGANMESFLKGFKDPRIGLLFNKSALPAGSVEDYHGIRNGSRFSGRDYSSFSTLNVKLNTPVQWMTAAEVYFLRAEAALRNWSAGGTAQALYETGIKTAFSQNIGGDGKAAGDASTYINDGTSKPAAYADPKTPGNGVAANSPNLSTITIKWNAGSSFNVNLERIITQKWIALYPDGQEAWSEFRRTGFPKIFPVVNNLSNGLISSDKQIRRSPFPQNEYLNNSAAVSQGISLLGGPDHGGTPLWWDKRP</sequence>
<name>A0A1M5B9U0_9SPHI</name>
<dbReference type="Proteomes" id="UP000184287">
    <property type="component" value="Unassembled WGS sequence"/>
</dbReference>
<dbReference type="InterPro" id="IPR011990">
    <property type="entry name" value="TPR-like_helical_dom_sf"/>
</dbReference>
<dbReference type="OrthoDB" id="9766256at2"/>
<dbReference type="Pfam" id="PF12741">
    <property type="entry name" value="SusD-like"/>
    <property type="match status" value="1"/>
</dbReference>
<keyword evidence="1" id="KW-0449">Lipoprotein</keyword>
<dbReference type="RefSeq" id="WP_073231364.1">
    <property type="nucleotide sequence ID" value="NZ_FQUQ01000002.1"/>
</dbReference>
<dbReference type="PROSITE" id="PS51257">
    <property type="entry name" value="PROKAR_LIPOPROTEIN"/>
    <property type="match status" value="1"/>
</dbReference>
<evidence type="ECO:0000313" key="2">
    <source>
        <dbReference type="Proteomes" id="UP000184287"/>
    </source>
</evidence>
<reference evidence="2" key="1">
    <citation type="submission" date="2016-11" db="EMBL/GenBank/DDBJ databases">
        <authorList>
            <person name="Varghese N."/>
            <person name="Submissions S."/>
        </authorList>
    </citation>
    <scope>NUCLEOTIDE SEQUENCE [LARGE SCALE GENOMIC DNA]</scope>
    <source>
        <strain evidence="2">DSM 16990</strain>
    </source>
</reference>
<protein>
    <submittedName>
        <fullName evidence="1">Susd and RagB outer membrane lipoprotein</fullName>
    </submittedName>
</protein>
<dbReference type="STRING" id="288992.SAMN04488522_1021093"/>